<comment type="caution">
    <text evidence="5">The sequence shown here is derived from an EMBL/GenBank/DDBJ whole genome shotgun (WGS) entry which is preliminary data.</text>
</comment>
<evidence type="ECO:0000256" key="4">
    <source>
        <dbReference type="SAM" id="MobiDB-lite"/>
    </source>
</evidence>
<dbReference type="Pfam" id="PF12796">
    <property type="entry name" value="Ank_2"/>
    <property type="match status" value="1"/>
</dbReference>
<dbReference type="InterPro" id="IPR002110">
    <property type="entry name" value="Ankyrin_rpt"/>
</dbReference>
<dbReference type="PROSITE" id="PS50297">
    <property type="entry name" value="ANK_REP_REGION"/>
    <property type="match status" value="1"/>
</dbReference>
<keyword evidence="6" id="KW-1185">Reference proteome</keyword>
<evidence type="ECO:0000313" key="6">
    <source>
        <dbReference type="Proteomes" id="UP000673691"/>
    </source>
</evidence>
<dbReference type="InterPro" id="IPR036770">
    <property type="entry name" value="Ankyrin_rpt-contain_sf"/>
</dbReference>
<keyword evidence="1" id="KW-0677">Repeat</keyword>
<keyword evidence="2 3" id="KW-0040">ANK repeat</keyword>
<feature type="region of interest" description="Disordered" evidence="4">
    <location>
        <begin position="85"/>
        <end position="123"/>
    </location>
</feature>
<dbReference type="PRINTS" id="PR01415">
    <property type="entry name" value="ANKYRIN"/>
</dbReference>
<dbReference type="PROSITE" id="PS50088">
    <property type="entry name" value="ANK_REPEAT"/>
    <property type="match status" value="1"/>
</dbReference>
<organism evidence="5 6">
    <name type="scientific">Olpidium bornovanus</name>
    <dbReference type="NCBI Taxonomy" id="278681"/>
    <lineage>
        <taxon>Eukaryota</taxon>
        <taxon>Fungi</taxon>
        <taxon>Fungi incertae sedis</taxon>
        <taxon>Olpidiomycota</taxon>
        <taxon>Olpidiomycotina</taxon>
        <taxon>Olpidiomycetes</taxon>
        <taxon>Olpidiales</taxon>
        <taxon>Olpidiaceae</taxon>
        <taxon>Olpidium</taxon>
    </lineage>
</organism>
<feature type="compositionally biased region" description="Acidic residues" evidence="4">
    <location>
        <begin position="266"/>
        <end position="275"/>
    </location>
</feature>
<reference evidence="5 6" key="1">
    <citation type="journal article" name="Sci. Rep.">
        <title>Genome-scale phylogenetic analyses confirm Olpidium as the closest living zoosporic fungus to the non-flagellated, terrestrial fungi.</title>
        <authorList>
            <person name="Chang Y."/>
            <person name="Rochon D."/>
            <person name="Sekimoto S."/>
            <person name="Wang Y."/>
            <person name="Chovatia M."/>
            <person name="Sandor L."/>
            <person name="Salamov A."/>
            <person name="Grigoriev I.V."/>
            <person name="Stajich J.E."/>
            <person name="Spatafora J.W."/>
        </authorList>
    </citation>
    <scope>NUCLEOTIDE SEQUENCE [LARGE SCALE GENOMIC DNA]</scope>
    <source>
        <strain evidence="5">S191</strain>
    </source>
</reference>
<evidence type="ECO:0000256" key="2">
    <source>
        <dbReference type="ARBA" id="ARBA00023043"/>
    </source>
</evidence>
<feature type="region of interest" description="Disordered" evidence="4">
    <location>
        <begin position="261"/>
        <end position="288"/>
    </location>
</feature>
<dbReference type="PANTHER" id="PTHR24126:SF14">
    <property type="entry name" value="ANK_REP_REGION DOMAIN-CONTAINING PROTEIN"/>
    <property type="match status" value="1"/>
</dbReference>
<feature type="compositionally biased region" description="Polar residues" evidence="4">
    <location>
        <begin position="279"/>
        <end position="288"/>
    </location>
</feature>
<protein>
    <submittedName>
        <fullName evidence="5">Uncharacterized protein</fullName>
    </submittedName>
</protein>
<evidence type="ECO:0000256" key="1">
    <source>
        <dbReference type="ARBA" id="ARBA00022737"/>
    </source>
</evidence>
<dbReference type="SUPFAM" id="SSF48403">
    <property type="entry name" value="Ankyrin repeat"/>
    <property type="match status" value="1"/>
</dbReference>
<dbReference type="SMART" id="SM00248">
    <property type="entry name" value="ANK"/>
    <property type="match status" value="2"/>
</dbReference>
<dbReference type="Gene3D" id="1.25.40.20">
    <property type="entry name" value="Ankyrin repeat-containing domain"/>
    <property type="match status" value="1"/>
</dbReference>
<feature type="repeat" description="ANK" evidence="3">
    <location>
        <begin position="167"/>
        <end position="199"/>
    </location>
</feature>
<sequence length="288" mass="31047">MPGREAEPDAVAAGEALRASPLLADIIFAARCGDLDDLKRHEAEGRAEFMFARGEAAGNTALHMAAANGHDGMCPRGVEVPPGPLPFPQLNPKTMQVRSPGRPSAEREKAQTPFPPNPLSPCRGQPAVRNRLPMSDLTNATPPAADVVSFLLDVLPDQTKLDVQNDHGNTALHWAALNGRASIVDKLVKAGANARVRAQLARADRLFPVFWSTTPAGNAWAVFRSAVQIKNSSGHTPIYEAQTGGHKDLIEYFLMNVDYTEGQGTSDEDDEDVEEELSKSQLPSLTDR</sequence>
<proteinExistence type="predicted"/>
<dbReference type="PANTHER" id="PTHR24126">
    <property type="entry name" value="ANKYRIN REPEAT, PH AND SEC7 DOMAIN CONTAINING PROTEIN SECG-RELATED"/>
    <property type="match status" value="1"/>
</dbReference>
<evidence type="ECO:0000256" key="3">
    <source>
        <dbReference type="PROSITE-ProRule" id="PRU00023"/>
    </source>
</evidence>
<accession>A0A8H8A0E7</accession>
<gene>
    <name evidence="5" type="ORF">BJ554DRAFT_5335</name>
</gene>
<dbReference type="AlphaFoldDB" id="A0A8H8A0E7"/>
<dbReference type="Proteomes" id="UP000673691">
    <property type="component" value="Unassembled WGS sequence"/>
</dbReference>
<dbReference type="EMBL" id="JAEFCI010002270">
    <property type="protein sequence ID" value="KAG5462348.1"/>
    <property type="molecule type" value="Genomic_DNA"/>
</dbReference>
<evidence type="ECO:0000313" key="5">
    <source>
        <dbReference type="EMBL" id="KAG5462348.1"/>
    </source>
</evidence>
<name>A0A8H8A0E7_9FUNG</name>
<dbReference type="OrthoDB" id="10057496at2759"/>